<protein>
    <submittedName>
        <fullName evidence="2">Uncharacterized protein</fullName>
    </submittedName>
</protein>
<gene>
    <name evidence="2" type="ORF">Scep_024234</name>
</gene>
<keyword evidence="1" id="KW-1133">Transmembrane helix</keyword>
<keyword evidence="1" id="KW-0472">Membrane</keyword>
<feature type="transmembrane region" description="Helical" evidence="1">
    <location>
        <begin position="38"/>
        <end position="59"/>
    </location>
</feature>
<evidence type="ECO:0000313" key="2">
    <source>
        <dbReference type="EMBL" id="KAK9100804.1"/>
    </source>
</evidence>
<dbReference type="EMBL" id="JBBNAG010000010">
    <property type="protein sequence ID" value="KAK9100804.1"/>
    <property type="molecule type" value="Genomic_DNA"/>
</dbReference>
<evidence type="ECO:0000313" key="3">
    <source>
        <dbReference type="Proteomes" id="UP001419268"/>
    </source>
</evidence>
<keyword evidence="3" id="KW-1185">Reference proteome</keyword>
<dbReference type="AlphaFoldDB" id="A0AAP0EWT7"/>
<dbReference type="Proteomes" id="UP001419268">
    <property type="component" value="Unassembled WGS sequence"/>
</dbReference>
<name>A0AAP0EWT7_9MAGN</name>
<proteinExistence type="predicted"/>
<sequence>MKCMNLMYLAQYLNSYTLHMMYMTPYMLSGAFPCLNHYLSSSSLIPFILLELEFVTFGFH</sequence>
<evidence type="ECO:0000256" key="1">
    <source>
        <dbReference type="SAM" id="Phobius"/>
    </source>
</evidence>
<accession>A0AAP0EWT7</accession>
<keyword evidence="1" id="KW-0812">Transmembrane</keyword>
<organism evidence="2 3">
    <name type="scientific">Stephania cephalantha</name>
    <dbReference type="NCBI Taxonomy" id="152367"/>
    <lineage>
        <taxon>Eukaryota</taxon>
        <taxon>Viridiplantae</taxon>
        <taxon>Streptophyta</taxon>
        <taxon>Embryophyta</taxon>
        <taxon>Tracheophyta</taxon>
        <taxon>Spermatophyta</taxon>
        <taxon>Magnoliopsida</taxon>
        <taxon>Ranunculales</taxon>
        <taxon>Menispermaceae</taxon>
        <taxon>Menispermoideae</taxon>
        <taxon>Cissampelideae</taxon>
        <taxon>Stephania</taxon>
    </lineage>
</organism>
<reference evidence="2 3" key="1">
    <citation type="submission" date="2024-01" db="EMBL/GenBank/DDBJ databases">
        <title>Genome assemblies of Stephania.</title>
        <authorList>
            <person name="Yang L."/>
        </authorList>
    </citation>
    <scope>NUCLEOTIDE SEQUENCE [LARGE SCALE GENOMIC DNA]</scope>
    <source>
        <strain evidence="2">JXDWG</strain>
        <tissue evidence="2">Leaf</tissue>
    </source>
</reference>
<comment type="caution">
    <text evidence="2">The sequence shown here is derived from an EMBL/GenBank/DDBJ whole genome shotgun (WGS) entry which is preliminary data.</text>
</comment>